<dbReference type="EMBL" id="JAGXEW010000004">
    <property type="protein sequence ID" value="KAK1172655.1"/>
    <property type="molecule type" value="Genomic_DNA"/>
</dbReference>
<dbReference type="Proteomes" id="UP001230051">
    <property type="component" value="Unassembled WGS sequence"/>
</dbReference>
<dbReference type="SUPFAM" id="SSF56204">
    <property type="entry name" value="Hect, E3 ligase catalytic domain"/>
    <property type="match status" value="1"/>
</dbReference>
<organism evidence="1 2">
    <name type="scientific">Acipenser oxyrinchus oxyrinchus</name>
    <dbReference type="NCBI Taxonomy" id="40147"/>
    <lineage>
        <taxon>Eukaryota</taxon>
        <taxon>Metazoa</taxon>
        <taxon>Chordata</taxon>
        <taxon>Craniata</taxon>
        <taxon>Vertebrata</taxon>
        <taxon>Euteleostomi</taxon>
        <taxon>Actinopterygii</taxon>
        <taxon>Chondrostei</taxon>
        <taxon>Acipenseriformes</taxon>
        <taxon>Acipenseridae</taxon>
        <taxon>Acipenser</taxon>
    </lineage>
</organism>
<name>A0AAD8GE60_ACIOX</name>
<protein>
    <submittedName>
        <fullName evidence="1">Uncharacterized protein</fullName>
    </submittedName>
</protein>
<keyword evidence="2" id="KW-1185">Reference proteome</keyword>
<sequence>MEWELEPDPTRAAWLFKRTLLSHHETGKPLNLRMDIRESLEDQERALMTFYKAPKWACPLKCTLEGDTAVGEGVSRYFFSKTISKLQFGFNLNLGNTEVTRLFEREPDHLVPSTSQFLLESDIFLMAGRMIGHSFLHGGPCLSGMSPAIIHVLFGGTPETATIQLEDCPDLDLRSTIQLLEGNTELSEQEKVIILDLALSWDLPGVNQNNRRWLFERLLLQSNDPF</sequence>
<evidence type="ECO:0000313" key="1">
    <source>
        <dbReference type="EMBL" id="KAK1172655.1"/>
    </source>
</evidence>
<dbReference type="Gene3D" id="3.90.1750.10">
    <property type="entry name" value="Hect, E3 ligase catalytic domains"/>
    <property type="match status" value="1"/>
</dbReference>
<comment type="caution">
    <text evidence="1">The sequence shown here is derived from an EMBL/GenBank/DDBJ whole genome shotgun (WGS) entry which is preliminary data.</text>
</comment>
<evidence type="ECO:0000313" key="2">
    <source>
        <dbReference type="Proteomes" id="UP001230051"/>
    </source>
</evidence>
<dbReference type="AlphaFoldDB" id="A0AAD8GE60"/>
<dbReference type="GO" id="GO:0004842">
    <property type="term" value="F:ubiquitin-protein transferase activity"/>
    <property type="evidence" value="ECO:0007669"/>
    <property type="project" value="InterPro"/>
</dbReference>
<proteinExistence type="predicted"/>
<dbReference type="InterPro" id="IPR035983">
    <property type="entry name" value="Hect_E3_ubiquitin_ligase"/>
</dbReference>
<gene>
    <name evidence="1" type="ORF">AOXY_G5289</name>
</gene>
<reference evidence="1" key="1">
    <citation type="submission" date="2022-02" db="EMBL/GenBank/DDBJ databases">
        <title>Atlantic sturgeon de novo genome assembly.</title>
        <authorList>
            <person name="Stock M."/>
            <person name="Klopp C."/>
            <person name="Guiguen Y."/>
            <person name="Cabau C."/>
            <person name="Parinello H."/>
            <person name="Santidrian Yebra-Pimentel E."/>
            <person name="Kuhl H."/>
            <person name="Dirks R.P."/>
            <person name="Guessner J."/>
            <person name="Wuertz S."/>
            <person name="Du K."/>
            <person name="Schartl M."/>
        </authorList>
    </citation>
    <scope>NUCLEOTIDE SEQUENCE</scope>
    <source>
        <strain evidence="1">STURGEONOMICS-FGT-2020</strain>
        <tissue evidence="1">Whole blood</tissue>
    </source>
</reference>
<accession>A0AAD8GE60</accession>